<protein>
    <submittedName>
        <fullName evidence="2">Uncharacterized protein</fullName>
    </submittedName>
</protein>
<comment type="caution">
    <text evidence="2">The sequence shown here is derived from an EMBL/GenBank/DDBJ whole genome shotgun (WGS) entry which is preliminary data.</text>
</comment>
<proteinExistence type="predicted"/>
<evidence type="ECO:0000256" key="1">
    <source>
        <dbReference type="SAM" id="MobiDB-lite"/>
    </source>
</evidence>
<keyword evidence="3" id="KW-1185">Reference proteome</keyword>
<name>A0A2N5W118_9BASI</name>
<feature type="region of interest" description="Disordered" evidence="1">
    <location>
        <begin position="1"/>
        <end position="35"/>
    </location>
</feature>
<gene>
    <name evidence="2" type="ORF">PCANC_03045</name>
</gene>
<sequence>MKPPLTERKKQRYNKPRSSSPSAHEQPNMITPSKLKKEIDDAVNTQRGLCKPIHSTAAIRKIMSHTHRAGHSGHPGPGPPQQQDNPPAKSVNID</sequence>
<evidence type="ECO:0000313" key="2">
    <source>
        <dbReference type="EMBL" id="PLW55948.1"/>
    </source>
</evidence>
<feature type="compositionally biased region" description="Basic residues" evidence="1">
    <location>
        <begin position="62"/>
        <end position="71"/>
    </location>
</feature>
<feature type="region of interest" description="Disordered" evidence="1">
    <location>
        <begin position="60"/>
        <end position="94"/>
    </location>
</feature>
<feature type="compositionally biased region" description="Polar residues" evidence="1">
    <location>
        <begin position="16"/>
        <end position="31"/>
    </location>
</feature>
<accession>A0A2N5W118</accession>
<dbReference type="EMBL" id="PGCJ01000026">
    <property type="protein sequence ID" value="PLW55948.1"/>
    <property type="molecule type" value="Genomic_DNA"/>
</dbReference>
<dbReference type="Proteomes" id="UP000235388">
    <property type="component" value="Unassembled WGS sequence"/>
</dbReference>
<evidence type="ECO:0000313" key="3">
    <source>
        <dbReference type="Proteomes" id="UP000235388"/>
    </source>
</evidence>
<dbReference type="AlphaFoldDB" id="A0A2N5W118"/>
<reference evidence="2 3" key="1">
    <citation type="submission" date="2017-11" db="EMBL/GenBank/DDBJ databases">
        <title>De novo assembly and phasing of dikaryotic genomes from two isolates of Puccinia coronata f. sp. avenae, the causal agent of oat crown rust.</title>
        <authorList>
            <person name="Miller M.E."/>
            <person name="Zhang Y."/>
            <person name="Omidvar V."/>
            <person name="Sperschneider J."/>
            <person name="Schwessinger B."/>
            <person name="Raley C."/>
            <person name="Palmer J.M."/>
            <person name="Garnica D."/>
            <person name="Upadhyaya N."/>
            <person name="Rathjen J."/>
            <person name="Taylor J.M."/>
            <person name="Park R.F."/>
            <person name="Dodds P.N."/>
            <person name="Hirsch C.D."/>
            <person name="Kianian S.F."/>
            <person name="Figueroa M."/>
        </authorList>
    </citation>
    <scope>NUCLEOTIDE SEQUENCE [LARGE SCALE GENOMIC DNA]</scope>
    <source>
        <strain evidence="2">12NC29</strain>
    </source>
</reference>
<organism evidence="2 3">
    <name type="scientific">Puccinia coronata f. sp. avenae</name>
    <dbReference type="NCBI Taxonomy" id="200324"/>
    <lineage>
        <taxon>Eukaryota</taxon>
        <taxon>Fungi</taxon>
        <taxon>Dikarya</taxon>
        <taxon>Basidiomycota</taxon>
        <taxon>Pucciniomycotina</taxon>
        <taxon>Pucciniomycetes</taxon>
        <taxon>Pucciniales</taxon>
        <taxon>Pucciniaceae</taxon>
        <taxon>Puccinia</taxon>
    </lineage>
</organism>